<feature type="active site" description="Glycyl thioester intermediate" evidence="3">
    <location>
        <position position="122"/>
    </location>
</feature>
<organism evidence="5 6">
    <name type="scientific">Triplophysa tibetana</name>
    <dbReference type="NCBI Taxonomy" id="1572043"/>
    <lineage>
        <taxon>Eukaryota</taxon>
        <taxon>Metazoa</taxon>
        <taxon>Chordata</taxon>
        <taxon>Craniata</taxon>
        <taxon>Vertebrata</taxon>
        <taxon>Euteleostomi</taxon>
        <taxon>Actinopterygii</taxon>
        <taxon>Neopterygii</taxon>
        <taxon>Teleostei</taxon>
        <taxon>Ostariophysi</taxon>
        <taxon>Cypriniformes</taxon>
        <taxon>Nemacheilidae</taxon>
        <taxon>Triplophysa</taxon>
    </lineage>
</organism>
<dbReference type="PROSITE" id="PS50237">
    <property type="entry name" value="HECT"/>
    <property type="match status" value="1"/>
</dbReference>
<keyword evidence="6" id="KW-1185">Reference proteome</keyword>
<dbReference type="EMBL" id="SOYY01000021">
    <property type="protein sequence ID" value="KAA0706278.1"/>
    <property type="molecule type" value="Genomic_DNA"/>
</dbReference>
<reference evidence="5 6" key="1">
    <citation type="journal article" date="2019" name="Mol. Ecol. Resour.">
        <title>Chromosome-level genome assembly of Triplophysa tibetana, a fish adapted to the harsh high-altitude environment of the Tibetan Plateau.</title>
        <authorList>
            <person name="Yang X."/>
            <person name="Liu H."/>
            <person name="Ma Z."/>
            <person name="Zou Y."/>
            <person name="Zou M."/>
            <person name="Mao Y."/>
            <person name="Li X."/>
            <person name="Wang H."/>
            <person name="Chen T."/>
            <person name="Wang W."/>
            <person name="Yang R."/>
        </authorList>
    </citation>
    <scope>NUCLEOTIDE SEQUENCE [LARGE SCALE GENOMIC DNA]</scope>
    <source>
        <strain evidence="5">TTIB1903HZAU</strain>
        <tissue evidence="5">Muscle</tissue>
    </source>
</reference>
<dbReference type="Proteomes" id="UP000324632">
    <property type="component" value="Chromosome 21"/>
</dbReference>
<sequence>MEEREQLVQAATTFFVEGRTKEALEHFFGGRKLEIEGEDLMSLFKAELSCPGSNRWRLGKKVEGYWRDFLVDVEDGVFEIELQQILIFASGADRIPALGFTPQPTIGFIHEIGRNYPEANTCLVKLKLPIHETYENFTKYMFEGIIQSPTFGMA</sequence>
<proteinExistence type="predicted"/>
<keyword evidence="2 3" id="KW-0833">Ubl conjugation pathway</keyword>
<dbReference type="GO" id="GO:0004842">
    <property type="term" value="F:ubiquitin-protein transferase activity"/>
    <property type="evidence" value="ECO:0007669"/>
    <property type="project" value="InterPro"/>
</dbReference>
<evidence type="ECO:0000313" key="6">
    <source>
        <dbReference type="Proteomes" id="UP000324632"/>
    </source>
</evidence>
<protein>
    <recommendedName>
        <fullName evidence="4">HECT domain-containing protein</fullName>
    </recommendedName>
</protein>
<dbReference type="AlphaFoldDB" id="A0A5A9NAE1"/>
<evidence type="ECO:0000313" key="5">
    <source>
        <dbReference type="EMBL" id="KAA0706278.1"/>
    </source>
</evidence>
<name>A0A5A9NAE1_9TELE</name>
<dbReference type="InterPro" id="IPR035983">
    <property type="entry name" value="Hect_E3_ubiquitin_ligase"/>
</dbReference>
<dbReference type="Gene3D" id="3.30.2410.10">
    <property type="entry name" value="Hect, E3 ligase catalytic domain"/>
    <property type="match status" value="1"/>
</dbReference>
<dbReference type="SUPFAM" id="SSF56204">
    <property type="entry name" value="Hect, E3 ligase catalytic domain"/>
    <property type="match status" value="1"/>
</dbReference>
<dbReference type="Pfam" id="PF00632">
    <property type="entry name" value="HECT"/>
    <property type="match status" value="1"/>
</dbReference>
<evidence type="ECO:0000256" key="3">
    <source>
        <dbReference type="PROSITE-ProRule" id="PRU00104"/>
    </source>
</evidence>
<comment type="caution">
    <text evidence="5">The sequence shown here is derived from an EMBL/GenBank/DDBJ whole genome shotgun (WGS) entry which is preliminary data.</text>
</comment>
<evidence type="ECO:0000259" key="4">
    <source>
        <dbReference type="PROSITE" id="PS50237"/>
    </source>
</evidence>
<dbReference type="InterPro" id="IPR000569">
    <property type="entry name" value="HECT_dom"/>
</dbReference>
<evidence type="ECO:0000256" key="2">
    <source>
        <dbReference type="ARBA" id="ARBA00022786"/>
    </source>
</evidence>
<accession>A0A5A9NAE1</accession>
<feature type="domain" description="HECT" evidence="4">
    <location>
        <begin position="22"/>
        <end position="154"/>
    </location>
</feature>
<keyword evidence="1" id="KW-0808">Transferase</keyword>
<gene>
    <name evidence="5" type="ORF">E1301_Tti022447</name>
</gene>
<evidence type="ECO:0000256" key="1">
    <source>
        <dbReference type="ARBA" id="ARBA00022679"/>
    </source>
</evidence>